<evidence type="ECO:0000313" key="1">
    <source>
        <dbReference type="EMBL" id="MPM69232.1"/>
    </source>
</evidence>
<gene>
    <name evidence="1" type="ORF">SDC9_116176</name>
</gene>
<accession>A0A645BVF2</accession>
<reference evidence="1" key="1">
    <citation type="submission" date="2019-08" db="EMBL/GenBank/DDBJ databases">
        <authorList>
            <person name="Kucharzyk K."/>
            <person name="Murdoch R.W."/>
            <person name="Higgins S."/>
            <person name="Loffler F."/>
        </authorList>
    </citation>
    <scope>NUCLEOTIDE SEQUENCE</scope>
</reference>
<protein>
    <submittedName>
        <fullName evidence="1">Uncharacterized protein</fullName>
    </submittedName>
</protein>
<comment type="caution">
    <text evidence="1">The sequence shown here is derived from an EMBL/GenBank/DDBJ whole genome shotgun (WGS) entry which is preliminary data.</text>
</comment>
<dbReference type="EMBL" id="VSSQ01022727">
    <property type="protein sequence ID" value="MPM69232.1"/>
    <property type="molecule type" value="Genomic_DNA"/>
</dbReference>
<sequence>MQRGEQVGFYAVSREHAGGLFCELVRKEARIISHADTAFLCARHGCEVVAKTLRRPADDVCVHAVGARADDAT</sequence>
<dbReference type="AlphaFoldDB" id="A0A645BVF2"/>
<proteinExistence type="predicted"/>
<name>A0A645BVF2_9ZZZZ</name>
<organism evidence="1">
    <name type="scientific">bioreactor metagenome</name>
    <dbReference type="NCBI Taxonomy" id="1076179"/>
    <lineage>
        <taxon>unclassified sequences</taxon>
        <taxon>metagenomes</taxon>
        <taxon>ecological metagenomes</taxon>
    </lineage>
</organism>